<protein>
    <submittedName>
        <fullName evidence="2">Uncharacterized protein</fullName>
    </submittedName>
</protein>
<reference evidence="2 3" key="1">
    <citation type="journal article" date="2009" name="Science">
        <title>Green evolution and dynamic adaptations revealed by genomes of the marine picoeukaryotes Micromonas.</title>
        <authorList>
            <person name="Worden A.Z."/>
            <person name="Lee J.H."/>
            <person name="Mock T."/>
            <person name="Rouze P."/>
            <person name="Simmons M.P."/>
            <person name="Aerts A.L."/>
            <person name="Allen A.E."/>
            <person name="Cuvelier M.L."/>
            <person name="Derelle E."/>
            <person name="Everett M.V."/>
            <person name="Foulon E."/>
            <person name="Grimwood J."/>
            <person name="Gundlach H."/>
            <person name="Henrissat B."/>
            <person name="Napoli C."/>
            <person name="McDonald S.M."/>
            <person name="Parker M.S."/>
            <person name="Rombauts S."/>
            <person name="Salamov A."/>
            <person name="Von Dassow P."/>
            <person name="Badger J.H."/>
            <person name="Coutinho P.M."/>
            <person name="Demir E."/>
            <person name="Dubchak I."/>
            <person name="Gentemann C."/>
            <person name="Eikrem W."/>
            <person name="Gready J.E."/>
            <person name="John U."/>
            <person name="Lanier W."/>
            <person name="Lindquist E.A."/>
            <person name="Lucas S."/>
            <person name="Mayer K.F."/>
            <person name="Moreau H."/>
            <person name="Not F."/>
            <person name="Otillar R."/>
            <person name="Panaud O."/>
            <person name="Pangilinan J."/>
            <person name="Paulsen I."/>
            <person name="Piegu B."/>
            <person name="Poliakov A."/>
            <person name="Robbens S."/>
            <person name="Schmutz J."/>
            <person name="Toulza E."/>
            <person name="Wyss T."/>
            <person name="Zelensky A."/>
            <person name="Zhou K."/>
            <person name="Armbrust E.V."/>
            <person name="Bhattacharya D."/>
            <person name="Goodenough U.W."/>
            <person name="Van de Peer Y."/>
            <person name="Grigoriev I.V."/>
        </authorList>
    </citation>
    <scope>NUCLEOTIDE SEQUENCE [LARGE SCALE GENOMIC DNA]</scope>
    <source>
        <strain evidence="3">RCC299 / NOUM17</strain>
    </source>
</reference>
<dbReference type="STRING" id="296587.C1EF66"/>
<gene>
    <name evidence="2" type="ORF">MICPUN_63681</name>
</gene>
<dbReference type="Pfam" id="PF10294">
    <property type="entry name" value="Methyltransf_16"/>
    <property type="match status" value="1"/>
</dbReference>
<dbReference type="InterPro" id="IPR029063">
    <property type="entry name" value="SAM-dependent_MTases_sf"/>
</dbReference>
<dbReference type="RefSeq" id="XP_002505538.1">
    <property type="nucleotide sequence ID" value="XM_002505492.1"/>
</dbReference>
<accession>C1EF66</accession>
<evidence type="ECO:0000313" key="3">
    <source>
        <dbReference type="Proteomes" id="UP000002009"/>
    </source>
</evidence>
<dbReference type="EMBL" id="CP001331">
    <property type="protein sequence ID" value="ACO66796.1"/>
    <property type="molecule type" value="Genomic_DNA"/>
</dbReference>
<sequence>MEIDFSSEDGEPRYGFESCGASADAEGRVTFEVCGASLIVKQGPELGERLWASGMALAREIERGVALRHVPNSLSVAVSSRPSGAPARPARRASAGGDSLDVALGRLKLGIDENDDDPLRDARVVELGAGCAGLPGLAMALRHGCTVTLTEHPDVLPLLRANVEEFQAQISALASVNASFEKLADAAMRVSVEALDWTDREALARVAEGSGYDVVVWADAGYLGDDNDALLSAAVACTAPGGKIIACESLRSEAKTRLLRRIFGALGFFCVKVLGNGMKGNADTWTYAMTWQCEAEAVSARRRIGDGSFAIKCERDVQPAVTWKPRTGGRRADGTDGAGARKWQSSKIRGA</sequence>
<evidence type="ECO:0000313" key="2">
    <source>
        <dbReference type="EMBL" id="ACO66796.1"/>
    </source>
</evidence>
<dbReference type="InterPro" id="IPR019410">
    <property type="entry name" value="Methyltransf_16"/>
</dbReference>
<dbReference type="OMA" id="FAIKCER"/>
<dbReference type="AlphaFoldDB" id="C1EF66"/>
<evidence type="ECO:0000256" key="1">
    <source>
        <dbReference type="SAM" id="MobiDB-lite"/>
    </source>
</evidence>
<organism evidence="2 3">
    <name type="scientific">Micromonas commoda (strain RCC299 / NOUM17 / CCMP2709)</name>
    <name type="common">Picoplanktonic green alga</name>
    <dbReference type="NCBI Taxonomy" id="296587"/>
    <lineage>
        <taxon>Eukaryota</taxon>
        <taxon>Viridiplantae</taxon>
        <taxon>Chlorophyta</taxon>
        <taxon>Mamiellophyceae</taxon>
        <taxon>Mamiellales</taxon>
        <taxon>Mamiellaceae</taxon>
        <taxon>Micromonas</taxon>
    </lineage>
</organism>
<keyword evidence="3" id="KW-1185">Reference proteome</keyword>
<dbReference type="GeneID" id="8248710"/>
<dbReference type="SUPFAM" id="SSF53335">
    <property type="entry name" value="S-adenosyl-L-methionine-dependent methyltransferases"/>
    <property type="match status" value="1"/>
</dbReference>
<dbReference type="Proteomes" id="UP000002009">
    <property type="component" value="Chromosome 13"/>
</dbReference>
<dbReference type="PANTHER" id="PTHR14614:SF98">
    <property type="entry name" value="S-ADENOSYL-L-METHIONINE-DEPENDENT METHYLTRANSFERASES SUPERFAMILY PROTEIN"/>
    <property type="match status" value="1"/>
</dbReference>
<dbReference type="InParanoid" id="C1EF66"/>
<dbReference type="PANTHER" id="PTHR14614">
    <property type="entry name" value="HEPATOCELLULAR CARCINOMA-ASSOCIATED ANTIGEN"/>
    <property type="match status" value="1"/>
</dbReference>
<dbReference type="KEGG" id="mis:MICPUN_63681"/>
<name>C1EF66_MICCC</name>
<feature type="region of interest" description="Disordered" evidence="1">
    <location>
        <begin position="322"/>
        <end position="351"/>
    </location>
</feature>
<proteinExistence type="predicted"/>
<dbReference type="Gene3D" id="3.40.50.150">
    <property type="entry name" value="Vaccinia Virus protein VP39"/>
    <property type="match status" value="1"/>
</dbReference>
<dbReference type="OrthoDB" id="413520at2759"/>